<gene>
    <name evidence="8" type="ORF">J2Z66_002751</name>
</gene>
<keyword evidence="2 7" id="KW-0963">Cytoplasm</keyword>
<evidence type="ECO:0000256" key="2">
    <source>
        <dbReference type="ARBA" id="ARBA00022490"/>
    </source>
</evidence>
<dbReference type="Pfam" id="PF13242">
    <property type="entry name" value="Hydrolase_like"/>
    <property type="match status" value="1"/>
</dbReference>
<comment type="similarity">
    <text evidence="7">Belongs to the gmhB family.</text>
</comment>
<dbReference type="InterPro" id="IPR006543">
    <property type="entry name" value="Histidinol-phos"/>
</dbReference>
<dbReference type="InterPro" id="IPR004446">
    <property type="entry name" value="Heptose_bisP_phosphatase"/>
</dbReference>
<comment type="subcellular location">
    <subcellularLocation>
        <location evidence="1 7">Cytoplasm</location>
    </subcellularLocation>
</comment>
<name>A0ABS4IUA2_9BACL</name>
<evidence type="ECO:0000256" key="5">
    <source>
        <dbReference type="ARBA" id="ARBA00023277"/>
    </source>
</evidence>
<dbReference type="InterPro" id="IPR023214">
    <property type="entry name" value="HAD_sf"/>
</dbReference>
<keyword evidence="4 7" id="KW-0378">Hydrolase</keyword>
<keyword evidence="9" id="KW-1185">Reference proteome</keyword>
<keyword evidence="5 7" id="KW-0119">Carbohydrate metabolism</keyword>
<evidence type="ECO:0000256" key="4">
    <source>
        <dbReference type="ARBA" id="ARBA00022801"/>
    </source>
</evidence>
<dbReference type="SUPFAM" id="SSF56784">
    <property type="entry name" value="HAD-like"/>
    <property type="match status" value="1"/>
</dbReference>
<evidence type="ECO:0000256" key="7">
    <source>
        <dbReference type="PIRNR" id="PIRNR004682"/>
    </source>
</evidence>
<dbReference type="NCBIfam" id="TIGR01656">
    <property type="entry name" value="Histidinol-ppas"/>
    <property type="match status" value="1"/>
</dbReference>
<accession>A0ABS4IUA2</accession>
<evidence type="ECO:0000256" key="6">
    <source>
        <dbReference type="ARBA" id="ARBA00031828"/>
    </source>
</evidence>
<dbReference type="CDD" id="cd07503">
    <property type="entry name" value="HAD_HisB-N"/>
    <property type="match status" value="1"/>
</dbReference>
<dbReference type="NCBIfam" id="TIGR01662">
    <property type="entry name" value="HAD-SF-IIIA"/>
    <property type="match status" value="1"/>
</dbReference>
<protein>
    <recommendedName>
        <fullName evidence="6 7">D,D-heptose 1,7-bisphosphate phosphatase</fullName>
        <ecNumber evidence="7">3.1.3.-</ecNumber>
    </recommendedName>
</protein>
<proteinExistence type="inferred from homology"/>
<dbReference type="RefSeq" id="WP_209971894.1">
    <property type="nucleotide sequence ID" value="NZ_JAGGLB010000007.1"/>
</dbReference>
<evidence type="ECO:0000256" key="1">
    <source>
        <dbReference type="ARBA" id="ARBA00004496"/>
    </source>
</evidence>
<sequence>MKKNKALFLDRDGVINVEKNYVHKIEAFEFVEGIFELTKYFQDMGYLLIVITNQAGIAKGFYSEKDLSILTIWMIEEFNKRDITISGVYYCPFHPEGLGEYKKQSNCRKPEPGMILQAAQDFKIDLSESLLIGDKESDIEAGFRAGIKNNFLFNNFSSRTDSIFKITHLKDLIKVVSRSPT</sequence>
<keyword evidence="3" id="KW-0479">Metal-binding</keyword>
<dbReference type="PANTHER" id="PTHR42891:SF1">
    <property type="entry name" value="D-GLYCERO-BETA-D-MANNO-HEPTOSE-1,7-BISPHOSPHATE 7-PHOSPHATASE"/>
    <property type="match status" value="1"/>
</dbReference>
<dbReference type="Gene3D" id="3.40.50.1000">
    <property type="entry name" value="HAD superfamily/HAD-like"/>
    <property type="match status" value="1"/>
</dbReference>
<dbReference type="EMBL" id="JAGGLB010000007">
    <property type="protein sequence ID" value="MBP1991144.1"/>
    <property type="molecule type" value="Genomic_DNA"/>
</dbReference>
<reference evidence="8 9" key="1">
    <citation type="submission" date="2021-03" db="EMBL/GenBank/DDBJ databases">
        <title>Genomic Encyclopedia of Type Strains, Phase IV (KMG-IV): sequencing the most valuable type-strain genomes for metagenomic binning, comparative biology and taxonomic classification.</title>
        <authorList>
            <person name="Goeker M."/>
        </authorList>
    </citation>
    <scope>NUCLEOTIDE SEQUENCE [LARGE SCALE GENOMIC DNA]</scope>
    <source>
        <strain evidence="8 9">DSM 26048</strain>
    </source>
</reference>
<dbReference type="PANTHER" id="PTHR42891">
    <property type="entry name" value="D-GLYCERO-BETA-D-MANNO-HEPTOSE-1,7-BISPHOSPHATE 7-PHOSPHATASE"/>
    <property type="match status" value="1"/>
</dbReference>
<dbReference type="PIRSF" id="PIRSF004682">
    <property type="entry name" value="GmhB"/>
    <property type="match status" value="1"/>
</dbReference>
<evidence type="ECO:0000256" key="3">
    <source>
        <dbReference type="ARBA" id="ARBA00022723"/>
    </source>
</evidence>
<evidence type="ECO:0000313" key="9">
    <source>
        <dbReference type="Proteomes" id="UP001519287"/>
    </source>
</evidence>
<comment type="caution">
    <text evidence="8">The sequence shown here is derived from an EMBL/GenBank/DDBJ whole genome shotgun (WGS) entry which is preliminary data.</text>
</comment>
<dbReference type="InterPro" id="IPR006549">
    <property type="entry name" value="HAD-SF_hydro_IIIA"/>
</dbReference>
<dbReference type="InterPro" id="IPR036412">
    <property type="entry name" value="HAD-like_sf"/>
</dbReference>
<dbReference type="Proteomes" id="UP001519287">
    <property type="component" value="Unassembled WGS sequence"/>
</dbReference>
<dbReference type="NCBIfam" id="TIGR00213">
    <property type="entry name" value="GmhB_yaeD"/>
    <property type="match status" value="1"/>
</dbReference>
<evidence type="ECO:0000313" key="8">
    <source>
        <dbReference type="EMBL" id="MBP1991144.1"/>
    </source>
</evidence>
<dbReference type="EC" id="3.1.3.-" evidence="7"/>
<dbReference type="GO" id="GO:0034200">
    <property type="term" value="F:D-glycero-beta-D-manno-heptose 1,7-bisphosphate 7-phosphatase activity"/>
    <property type="evidence" value="ECO:0007669"/>
    <property type="project" value="UniProtKB-EC"/>
</dbReference>
<organism evidence="8 9">
    <name type="scientific">Paenibacillus eucommiae</name>
    <dbReference type="NCBI Taxonomy" id="1355755"/>
    <lineage>
        <taxon>Bacteria</taxon>
        <taxon>Bacillati</taxon>
        <taxon>Bacillota</taxon>
        <taxon>Bacilli</taxon>
        <taxon>Bacillales</taxon>
        <taxon>Paenibacillaceae</taxon>
        <taxon>Paenibacillus</taxon>
    </lineage>
</organism>